<evidence type="ECO:0000313" key="2">
    <source>
        <dbReference type="EMBL" id="KAH7511454.1"/>
    </source>
</evidence>
<proteinExistence type="predicted"/>
<sequence>MPLYGIASCLATCIDLPQCGLGTTYTCLGPDGFGKGCSKIPLQLPGPDLSKPCLFPPAESSETWNHITGLNEKVGLSSDMVREGNKGNRGRSMQGRMEESEATKEGRQREVAQREGEMETDTARAFHCRISDTTFSFKGHNGTSEHVFRGLPSFNFRLRDSYLLGSPSDSVMEAANHASASARAFFPLNTCSMLKRRKRPHSGNGFGLYHQMVGSDTRFSQFHRVLVPDMVLNHKRKAWEGKLMGKAYLYTLLSATERLMLWLNAYVSYGR</sequence>
<feature type="region of interest" description="Disordered" evidence="1">
    <location>
        <begin position="80"/>
        <end position="122"/>
    </location>
</feature>
<feature type="compositionally biased region" description="Basic and acidic residues" evidence="1">
    <location>
        <begin position="96"/>
        <end position="122"/>
    </location>
</feature>
<reference evidence="2" key="1">
    <citation type="journal article" date="2021" name="Front. Plant Sci.">
        <title>Chromosome-Scale Genome Assembly for Chinese Sour Jujube and Insights Into Its Genome Evolution and Domestication Signature.</title>
        <authorList>
            <person name="Shen L.-Y."/>
            <person name="Luo H."/>
            <person name="Wang X.-L."/>
            <person name="Wang X.-M."/>
            <person name="Qiu X.-J."/>
            <person name="Liu H."/>
            <person name="Zhou S.-S."/>
            <person name="Jia K.-H."/>
            <person name="Nie S."/>
            <person name="Bao Y.-T."/>
            <person name="Zhang R.-G."/>
            <person name="Yun Q.-Z."/>
            <person name="Chai Y.-H."/>
            <person name="Lu J.-Y."/>
            <person name="Li Y."/>
            <person name="Zhao S.-W."/>
            <person name="Mao J.-F."/>
            <person name="Jia S.-G."/>
            <person name="Mao Y.-M."/>
        </authorList>
    </citation>
    <scope>NUCLEOTIDE SEQUENCE</scope>
    <source>
        <strain evidence="2">AT0</strain>
        <tissue evidence="2">Leaf</tissue>
    </source>
</reference>
<comment type="caution">
    <text evidence="2">The sequence shown here is derived from an EMBL/GenBank/DDBJ whole genome shotgun (WGS) entry which is preliminary data.</text>
</comment>
<protein>
    <submittedName>
        <fullName evidence="2">Uncharacterized protein</fullName>
    </submittedName>
</protein>
<evidence type="ECO:0000313" key="3">
    <source>
        <dbReference type="Proteomes" id="UP000813462"/>
    </source>
</evidence>
<dbReference type="Proteomes" id="UP000813462">
    <property type="component" value="Unassembled WGS sequence"/>
</dbReference>
<dbReference type="EMBL" id="JAEACU010000098">
    <property type="protein sequence ID" value="KAH7511454.1"/>
    <property type="molecule type" value="Genomic_DNA"/>
</dbReference>
<name>A0A978U9Y0_ZIZJJ</name>
<dbReference type="AlphaFoldDB" id="A0A978U9Y0"/>
<evidence type="ECO:0000256" key="1">
    <source>
        <dbReference type="SAM" id="MobiDB-lite"/>
    </source>
</evidence>
<organism evidence="2 3">
    <name type="scientific">Ziziphus jujuba var. spinosa</name>
    <dbReference type="NCBI Taxonomy" id="714518"/>
    <lineage>
        <taxon>Eukaryota</taxon>
        <taxon>Viridiplantae</taxon>
        <taxon>Streptophyta</taxon>
        <taxon>Embryophyta</taxon>
        <taxon>Tracheophyta</taxon>
        <taxon>Spermatophyta</taxon>
        <taxon>Magnoliopsida</taxon>
        <taxon>eudicotyledons</taxon>
        <taxon>Gunneridae</taxon>
        <taxon>Pentapetalae</taxon>
        <taxon>rosids</taxon>
        <taxon>fabids</taxon>
        <taxon>Rosales</taxon>
        <taxon>Rhamnaceae</taxon>
        <taxon>Paliureae</taxon>
        <taxon>Ziziphus</taxon>
    </lineage>
</organism>
<accession>A0A978U9Y0</accession>
<gene>
    <name evidence="2" type="ORF">FEM48_ZijujUnG0014100</name>
</gene>